<protein>
    <recommendedName>
        <fullName evidence="1">Integrase catalytic domain-containing protein</fullName>
    </recommendedName>
</protein>
<dbReference type="GO" id="GO:0015074">
    <property type="term" value="P:DNA integration"/>
    <property type="evidence" value="ECO:0007669"/>
    <property type="project" value="InterPro"/>
</dbReference>
<feature type="domain" description="Integrase catalytic" evidence="1">
    <location>
        <begin position="1"/>
        <end position="73"/>
    </location>
</feature>
<evidence type="ECO:0000313" key="3">
    <source>
        <dbReference type="Proteomes" id="UP000257109"/>
    </source>
</evidence>
<evidence type="ECO:0000259" key="1">
    <source>
        <dbReference type="PROSITE" id="PS50994"/>
    </source>
</evidence>
<dbReference type="InterPro" id="IPR012337">
    <property type="entry name" value="RNaseH-like_sf"/>
</dbReference>
<feature type="non-terminal residue" evidence="2">
    <location>
        <position position="1"/>
    </location>
</feature>
<dbReference type="InterPro" id="IPR001584">
    <property type="entry name" value="Integrase_cat-core"/>
</dbReference>
<dbReference type="PANTHER" id="PTHR48475">
    <property type="entry name" value="RIBONUCLEASE H"/>
    <property type="match status" value="1"/>
</dbReference>
<comment type="caution">
    <text evidence="2">The sequence shown here is derived from an EMBL/GenBank/DDBJ whole genome shotgun (WGS) entry which is preliminary data.</text>
</comment>
<dbReference type="GO" id="GO:0003676">
    <property type="term" value="F:nucleic acid binding"/>
    <property type="evidence" value="ECO:0007669"/>
    <property type="project" value="InterPro"/>
</dbReference>
<accession>A0A371I8F1</accession>
<evidence type="ECO:0000313" key="2">
    <source>
        <dbReference type="EMBL" id="RDY11323.1"/>
    </source>
</evidence>
<reference evidence="2" key="1">
    <citation type="submission" date="2018-05" db="EMBL/GenBank/DDBJ databases">
        <title>Draft genome of Mucuna pruriens seed.</title>
        <authorList>
            <person name="Nnadi N.E."/>
            <person name="Vos R."/>
            <person name="Hasami M.H."/>
            <person name="Devisetty U.K."/>
            <person name="Aguiy J.C."/>
        </authorList>
    </citation>
    <scope>NUCLEOTIDE SEQUENCE [LARGE SCALE GENOMIC DNA]</scope>
    <source>
        <strain evidence="2">JCA_2017</strain>
    </source>
</reference>
<dbReference type="Proteomes" id="UP000257109">
    <property type="component" value="Unassembled WGS sequence"/>
</dbReference>
<dbReference type="SUPFAM" id="SSF53098">
    <property type="entry name" value="Ribonuclease H-like"/>
    <property type="match status" value="1"/>
</dbReference>
<dbReference type="PANTHER" id="PTHR48475:SF2">
    <property type="entry name" value="RIBONUCLEASE H"/>
    <property type="match status" value="1"/>
</dbReference>
<dbReference type="Gene3D" id="3.30.420.10">
    <property type="entry name" value="Ribonuclease H-like superfamily/Ribonuclease H"/>
    <property type="match status" value="1"/>
</dbReference>
<dbReference type="InterPro" id="IPR036397">
    <property type="entry name" value="RNaseH_sf"/>
</dbReference>
<dbReference type="OrthoDB" id="1739513at2759"/>
<organism evidence="2 3">
    <name type="scientific">Mucuna pruriens</name>
    <name type="common">Velvet bean</name>
    <name type="synonym">Dolichos pruriens</name>
    <dbReference type="NCBI Taxonomy" id="157652"/>
    <lineage>
        <taxon>Eukaryota</taxon>
        <taxon>Viridiplantae</taxon>
        <taxon>Streptophyta</taxon>
        <taxon>Embryophyta</taxon>
        <taxon>Tracheophyta</taxon>
        <taxon>Spermatophyta</taxon>
        <taxon>Magnoliopsida</taxon>
        <taxon>eudicotyledons</taxon>
        <taxon>Gunneridae</taxon>
        <taxon>Pentapetalae</taxon>
        <taxon>rosids</taxon>
        <taxon>fabids</taxon>
        <taxon>Fabales</taxon>
        <taxon>Fabaceae</taxon>
        <taxon>Papilionoideae</taxon>
        <taxon>50 kb inversion clade</taxon>
        <taxon>NPAAA clade</taxon>
        <taxon>indigoferoid/millettioid clade</taxon>
        <taxon>Phaseoleae</taxon>
        <taxon>Mucuna</taxon>
    </lineage>
</organism>
<proteinExistence type="predicted"/>
<dbReference type="EMBL" id="QJKJ01000663">
    <property type="protein sequence ID" value="RDY11323.1"/>
    <property type="molecule type" value="Genomic_DNA"/>
</dbReference>
<dbReference type="AlphaFoldDB" id="A0A371I8F1"/>
<keyword evidence="3" id="KW-1185">Reference proteome</keyword>
<gene>
    <name evidence="2" type="ORF">CR513_04034</name>
</gene>
<sequence length="73" mass="8622">MAEFCKELGIKQIFTSVEHPQTNRQAEAANKVILMGLRRRLEEAKDRWAEELPQVLWSYHTTLTRQQMKLHSV</sequence>
<name>A0A371I8F1_MUCPR</name>
<dbReference type="PROSITE" id="PS50994">
    <property type="entry name" value="INTEGRASE"/>
    <property type="match status" value="1"/>
</dbReference>